<evidence type="ECO:0000313" key="2">
    <source>
        <dbReference type="Proteomes" id="UP001234202"/>
    </source>
</evidence>
<gene>
    <name evidence="1" type="ORF">QFC24_001652</name>
</gene>
<proteinExistence type="predicted"/>
<reference evidence="1" key="1">
    <citation type="submission" date="2023-04" db="EMBL/GenBank/DDBJ databases">
        <title>Draft Genome sequencing of Naganishia species isolated from polar environments using Oxford Nanopore Technology.</title>
        <authorList>
            <person name="Leo P."/>
            <person name="Venkateswaran K."/>
        </authorList>
    </citation>
    <scope>NUCLEOTIDE SEQUENCE</scope>
    <source>
        <strain evidence="1">DBVPG 5303</strain>
    </source>
</reference>
<organism evidence="1 2">
    <name type="scientific">Naganishia onofrii</name>
    <dbReference type="NCBI Taxonomy" id="1851511"/>
    <lineage>
        <taxon>Eukaryota</taxon>
        <taxon>Fungi</taxon>
        <taxon>Dikarya</taxon>
        <taxon>Basidiomycota</taxon>
        <taxon>Agaricomycotina</taxon>
        <taxon>Tremellomycetes</taxon>
        <taxon>Filobasidiales</taxon>
        <taxon>Filobasidiaceae</taxon>
        <taxon>Naganishia</taxon>
    </lineage>
</organism>
<evidence type="ECO:0000313" key="1">
    <source>
        <dbReference type="EMBL" id="KAJ9126623.1"/>
    </source>
</evidence>
<keyword evidence="2" id="KW-1185">Reference proteome</keyword>
<protein>
    <submittedName>
        <fullName evidence="1">Uncharacterized protein</fullName>
    </submittedName>
</protein>
<sequence>MSSRDATDKEEVSPASVMHPSRAWSSYSQADASISSAGGVMDEDDYSSSDTEVGNEGTIYDTLLVEEDLTRDEIVNANNLPLRGARLHDGFALSNRQIDPRNGYSLRSQSISGSVSTLIDQENEHQAGRSDHIATGFTLKERLGDAFAGVTRNRSPKNQKPMNSAKVQLPSTLSSVFDLSHGDPPNPLSSTSRVSRRGGPKSHPALLPAKIQLGKYHISTLTRKQAEESLLMGSVVLVIWRLHFEMGASREALELSMLLVLVWVYLRTRSTKSHSPESANTGIDEAPSNNSYSTDLQAADQAPPNARSGHPPGSQLSNFGVSASRNRKIHEQNTAGRHSPTPGHQNARIDHSSRSASSGKCEDFSLGSRGLVWATADRNYRDCIDDGAAFALLLGPMLASSMFYTTWRSLMANPTQARTSEWNIEPPMILDSTPLPLSAQLGSLRLPSTLNERHPAVLALTALCLSRQHLVHLTCLLSLILIVHAVSSRSTDIAHLKRDPPSAGMDVNMGGARWVKRSEWKRSWAIISFSFAVTGFFVVVKAITDMLGLSDGYDLTYADIVIATLFFQFSLYVCIRLARRGFTLGELGVVCHAATGLFMETVNLTRTRIQIFSTPYIKAYRLPTPLLVFQLALIPGSLLTGFLLSPLLVLSRKIAQRPAHRLRHPHEKELYRKALALGFYIGAAAICGGLIGFWVKWLLGWRDPWVWVAFWLTEGRHWWSRPILLAYWGLLAAISVGGWTRQLNRARKRRAWSQVTNANGHSKISIQNSTAQAVMGTRHNPRKTGAVMDPGFGQVATQMMDAANEKLPVLSINARRKFFHALATVMFIPGIAIDPAFTHLAFSLAFAAFNFAEYIRYFALYPFGAAVHLFLNEFLDESKDGGTAILSHFYLLTGCASGVWLEGYFSRI</sequence>
<dbReference type="EMBL" id="JASBWV010000004">
    <property type="protein sequence ID" value="KAJ9126623.1"/>
    <property type="molecule type" value="Genomic_DNA"/>
</dbReference>
<name>A0ACC2XRH8_9TREE</name>
<comment type="caution">
    <text evidence="1">The sequence shown here is derived from an EMBL/GenBank/DDBJ whole genome shotgun (WGS) entry which is preliminary data.</text>
</comment>
<dbReference type="Proteomes" id="UP001234202">
    <property type="component" value="Unassembled WGS sequence"/>
</dbReference>
<accession>A0ACC2XRH8</accession>